<dbReference type="Pfam" id="PF00505">
    <property type="entry name" value="HMG_box"/>
    <property type="match status" value="1"/>
</dbReference>
<dbReference type="InterPro" id="IPR050342">
    <property type="entry name" value="HMGB"/>
</dbReference>
<comment type="caution">
    <text evidence="5">The sequence shown here is derived from an EMBL/GenBank/DDBJ whole genome shotgun (WGS) entry which is preliminary data.</text>
</comment>
<dbReference type="PANTHER" id="PTHR48112">
    <property type="entry name" value="HIGH MOBILITY GROUP PROTEIN DSP1"/>
    <property type="match status" value="1"/>
</dbReference>
<dbReference type="Proteomes" id="UP001054902">
    <property type="component" value="Unassembled WGS sequence"/>
</dbReference>
<dbReference type="SUPFAM" id="SSF47095">
    <property type="entry name" value="HMG-box"/>
    <property type="match status" value="1"/>
</dbReference>
<dbReference type="SMART" id="SM00398">
    <property type="entry name" value="HMG"/>
    <property type="match status" value="1"/>
</dbReference>
<dbReference type="EMBL" id="BLLK01000045">
    <property type="protein sequence ID" value="GFH51858.1"/>
    <property type="molecule type" value="Genomic_DNA"/>
</dbReference>
<feature type="domain" description="HMG box" evidence="4">
    <location>
        <begin position="166"/>
        <end position="254"/>
    </location>
</feature>
<dbReference type="InterPro" id="IPR036910">
    <property type="entry name" value="HMG_box_dom_sf"/>
</dbReference>
<keyword evidence="1 2" id="KW-0238">DNA-binding</keyword>
<feature type="compositionally biased region" description="Basic and acidic residues" evidence="3">
    <location>
        <begin position="141"/>
        <end position="153"/>
    </location>
</feature>
<sequence>MISTNHPVDLYNISNRRLSSMLTFTAQDFLAEETQPEPEPKKSECSKMLEKAKDYEIAETAYQYTSANSESTMKRPYVSDEEDMNMRHSMTRDVNPLKRARSVSEETECVDQNRAPESVQSFSKTRTRSGGARKPAFSYYNKEKEEKEKEERKKKTGRKKKPKGSPRRPLSAYNIFFKEERIRILASLPKQDATVQKGARVRKNRNPHHKISFATLGKTIGSRWKQIDKASRAHYDALAKKDSERYAREMKAFQKKQDSSTEDKMCKSPSLPKSCESIGTIGATTENFSAAVPGPESSNETFSWHTNVEAQHVASVPQNPMTSRLSNLEPIPTNEALSNNSTVLPNWLHGFNFDEFDVFSS</sequence>
<name>A0AAD3H6J6_9STRA</name>
<evidence type="ECO:0000256" key="1">
    <source>
        <dbReference type="ARBA" id="ARBA00023125"/>
    </source>
</evidence>
<dbReference type="Gene3D" id="1.10.30.10">
    <property type="entry name" value="High mobility group box domain"/>
    <property type="match status" value="1"/>
</dbReference>
<evidence type="ECO:0000256" key="2">
    <source>
        <dbReference type="PROSITE-ProRule" id="PRU00267"/>
    </source>
</evidence>
<keyword evidence="2" id="KW-0539">Nucleus</keyword>
<evidence type="ECO:0000313" key="6">
    <source>
        <dbReference type="Proteomes" id="UP001054902"/>
    </source>
</evidence>
<dbReference type="GO" id="GO:0003677">
    <property type="term" value="F:DNA binding"/>
    <property type="evidence" value="ECO:0007669"/>
    <property type="project" value="UniProtKB-UniRule"/>
</dbReference>
<feature type="region of interest" description="Disordered" evidence="3">
    <location>
        <begin position="89"/>
        <end position="172"/>
    </location>
</feature>
<dbReference type="PANTHER" id="PTHR48112:SF15">
    <property type="entry name" value="HMG BOX DOMAIN-CONTAINING PROTEIN"/>
    <property type="match status" value="1"/>
</dbReference>
<evidence type="ECO:0000256" key="3">
    <source>
        <dbReference type="SAM" id="MobiDB-lite"/>
    </source>
</evidence>
<proteinExistence type="predicted"/>
<feature type="compositionally biased region" description="Basic residues" evidence="3">
    <location>
        <begin position="154"/>
        <end position="166"/>
    </location>
</feature>
<dbReference type="GO" id="GO:0005634">
    <property type="term" value="C:nucleus"/>
    <property type="evidence" value="ECO:0007669"/>
    <property type="project" value="UniProtKB-UniRule"/>
</dbReference>
<keyword evidence="6" id="KW-1185">Reference proteome</keyword>
<feature type="DNA-binding region" description="HMG box" evidence="2">
    <location>
        <begin position="166"/>
        <end position="254"/>
    </location>
</feature>
<dbReference type="AlphaFoldDB" id="A0AAD3H6J6"/>
<evidence type="ECO:0000313" key="5">
    <source>
        <dbReference type="EMBL" id="GFH51858.1"/>
    </source>
</evidence>
<organism evidence="5 6">
    <name type="scientific">Chaetoceros tenuissimus</name>
    <dbReference type="NCBI Taxonomy" id="426638"/>
    <lineage>
        <taxon>Eukaryota</taxon>
        <taxon>Sar</taxon>
        <taxon>Stramenopiles</taxon>
        <taxon>Ochrophyta</taxon>
        <taxon>Bacillariophyta</taxon>
        <taxon>Coscinodiscophyceae</taxon>
        <taxon>Chaetocerotophycidae</taxon>
        <taxon>Chaetocerotales</taxon>
        <taxon>Chaetocerotaceae</taxon>
        <taxon>Chaetoceros</taxon>
    </lineage>
</organism>
<dbReference type="PROSITE" id="PS50118">
    <property type="entry name" value="HMG_BOX_2"/>
    <property type="match status" value="1"/>
</dbReference>
<accession>A0AAD3H6J6</accession>
<reference evidence="5 6" key="1">
    <citation type="journal article" date="2021" name="Sci. Rep.">
        <title>The genome of the diatom Chaetoceros tenuissimus carries an ancient integrated fragment of an extant virus.</title>
        <authorList>
            <person name="Hongo Y."/>
            <person name="Kimura K."/>
            <person name="Takaki Y."/>
            <person name="Yoshida Y."/>
            <person name="Baba S."/>
            <person name="Kobayashi G."/>
            <person name="Nagasaki K."/>
            <person name="Hano T."/>
            <person name="Tomaru Y."/>
        </authorList>
    </citation>
    <scope>NUCLEOTIDE SEQUENCE [LARGE SCALE GENOMIC DNA]</scope>
    <source>
        <strain evidence="5 6">NIES-3715</strain>
    </source>
</reference>
<protein>
    <recommendedName>
        <fullName evidence="4">HMG box domain-containing protein</fullName>
    </recommendedName>
</protein>
<gene>
    <name evidence="5" type="ORF">CTEN210_08334</name>
</gene>
<dbReference type="InterPro" id="IPR009071">
    <property type="entry name" value="HMG_box_dom"/>
</dbReference>
<evidence type="ECO:0000259" key="4">
    <source>
        <dbReference type="PROSITE" id="PS50118"/>
    </source>
</evidence>